<accession>A0A1D3UJH1</accession>
<dbReference type="Pfam" id="PF00550">
    <property type="entry name" value="PP-binding"/>
    <property type="match status" value="1"/>
</dbReference>
<dbReference type="RefSeq" id="WP_046824605.1">
    <property type="nucleotide sequence ID" value="NZ_CAUSRC010000001.1"/>
</dbReference>
<dbReference type="InterPro" id="IPR009081">
    <property type="entry name" value="PP-bd_ACP"/>
</dbReference>
<gene>
    <name evidence="2" type="ORF">TFUB20_01006</name>
</gene>
<dbReference type="InterPro" id="IPR036736">
    <property type="entry name" value="ACP-like_sf"/>
</dbReference>
<dbReference type="SUPFAM" id="SSF47336">
    <property type="entry name" value="ACP-like"/>
    <property type="match status" value="1"/>
</dbReference>
<protein>
    <submittedName>
        <fullName evidence="2">Acyl carrier protein</fullName>
    </submittedName>
</protein>
<evidence type="ECO:0000313" key="3">
    <source>
        <dbReference type="Proteomes" id="UP000182057"/>
    </source>
</evidence>
<sequence length="72" mass="8434">MKEKIKKIVSSVLKMQNVTDETAQRDCDKWDSLKHLYLIVELEDSFGVSFEPEEIAEMKDIKSIYEIVARKL</sequence>
<dbReference type="EMBL" id="FMMM01000033">
    <property type="protein sequence ID" value="SCQ20306.1"/>
    <property type="molecule type" value="Genomic_DNA"/>
</dbReference>
<evidence type="ECO:0000259" key="1">
    <source>
        <dbReference type="PROSITE" id="PS50075"/>
    </source>
</evidence>
<dbReference type="Gene3D" id="1.10.1200.10">
    <property type="entry name" value="ACP-like"/>
    <property type="match status" value="1"/>
</dbReference>
<organism evidence="2 3">
    <name type="scientific">Tannerella forsythia</name>
    <name type="common">Bacteroides forsythus</name>
    <dbReference type="NCBI Taxonomy" id="28112"/>
    <lineage>
        <taxon>Bacteria</taxon>
        <taxon>Pseudomonadati</taxon>
        <taxon>Bacteroidota</taxon>
        <taxon>Bacteroidia</taxon>
        <taxon>Bacteroidales</taxon>
        <taxon>Tannerellaceae</taxon>
        <taxon>Tannerella</taxon>
    </lineage>
</organism>
<evidence type="ECO:0000313" key="2">
    <source>
        <dbReference type="EMBL" id="SCQ20306.1"/>
    </source>
</evidence>
<name>A0A1D3UJH1_TANFO</name>
<dbReference type="OrthoDB" id="9811033at2"/>
<dbReference type="PROSITE" id="PS50075">
    <property type="entry name" value="CARRIER"/>
    <property type="match status" value="1"/>
</dbReference>
<dbReference type="Proteomes" id="UP000182057">
    <property type="component" value="Unassembled WGS sequence"/>
</dbReference>
<feature type="domain" description="Carrier" evidence="1">
    <location>
        <begin position="1"/>
        <end position="72"/>
    </location>
</feature>
<reference evidence="2 3" key="1">
    <citation type="submission" date="2016-09" db="EMBL/GenBank/DDBJ databases">
        <authorList>
            <person name="Capua I."/>
            <person name="De Benedictis P."/>
            <person name="Joannis T."/>
            <person name="Lombin L.H."/>
            <person name="Cattoli G."/>
        </authorList>
    </citation>
    <scope>NUCLEOTIDE SEQUENCE [LARGE SCALE GENOMIC DNA]</scope>
    <source>
        <strain evidence="2 3">UB20</strain>
    </source>
</reference>
<proteinExistence type="predicted"/>
<dbReference type="AlphaFoldDB" id="A0A1D3UJH1"/>